<feature type="domain" description="EF-hand" evidence="2">
    <location>
        <begin position="49"/>
        <end position="84"/>
    </location>
</feature>
<dbReference type="InterPro" id="IPR012338">
    <property type="entry name" value="Beta-lactam/transpept-like"/>
</dbReference>
<name>A0A517SSY7_9BACT</name>
<dbReference type="InterPro" id="IPR001466">
    <property type="entry name" value="Beta-lactam-related"/>
</dbReference>
<dbReference type="SUPFAM" id="SSF47473">
    <property type="entry name" value="EF-hand"/>
    <property type="match status" value="1"/>
</dbReference>
<dbReference type="EMBL" id="CP036272">
    <property type="protein sequence ID" value="QDT59244.1"/>
    <property type="molecule type" value="Genomic_DNA"/>
</dbReference>
<dbReference type="InterPro" id="IPR002048">
    <property type="entry name" value="EF_hand_dom"/>
</dbReference>
<organism evidence="3 4">
    <name type="scientific">Stieleria bergensis</name>
    <dbReference type="NCBI Taxonomy" id="2528025"/>
    <lineage>
        <taxon>Bacteria</taxon>
        <taxon>Pseudomonadati</taxon>
        <taxon>Planctomycetota</taxon>
        <taxon>Planctomycetia</taxon>
        <taxon>Pirellulales</taxon>
        <taxon>Pirellulaceae</taxon>
        <taxon>Stieleria</taxon>
    </lineage>
</organism>
<dbReference type="PANTHER" id="PTHR43283">
    <property type="entry name" value="BETA-LACTAMASE-RELATED"/>
    <property type="match status" value="1"/>
</dbReference>
<dbReference type="InterPro" id="IPR050789">
    <property type="entry name" value="Diverse_Enzym_Activities"/>
</dbReference>
<dbReference type="RefSeq" id="WP_145270989.1">
    <property type="nucleotide sequence ID" value="NZ_CP036272.1"/>
</dbReference>
<reference evidence="3 4" key="1">
    <citation type="submission" date="2019-02" db="EMBL/GenBank/DDBJ databases">
        <title>Deep-cultivation of Planctomycetes and their phenomic and genomic characterization uncovers novel biology.</title>
        <authorList>
            <person name="Wiegand S."/>
            <person name="Jogler M."/>
            <person name="Boedeker C."/>
            <person name="Pinto D."/>
            <person name="Vollmers J."/>
            <person name="Rivas-Marin E."/>
            <person name="Kohn T."/>
            <person name="Peeters S.H."/>
            <person name="Heuer A."/>
            <person name="Rast P."/>
            <person name="Oberbeckmann S."/>
            <person name="Bunk B."/>
            <person name="Jeske O."/>
            <person name="Meyerdierks A."/>
            <person name="Storesund J.E."/>
            <person name="Kallscheuer N."/>
            <person name="Luecker S."/>
            <person name="Lage O.M."/>
            <person name="Pohl T."/>
            <person name="Merkel B.J."/>
            <person name="Hornburger P."/>
            <person name="Mueller R.-W."/>
            <person name="Bruemmer F."/>
            <person name="Labrenz M."/>
            <person name="Spormann A.M."/>
            <person name="Op den Camp H."/>
            <person name="Overmann J."/>
            <person name="Amann R."/>
            <person name="Jetten M.S.M."/>
            <person name="Mascher T."/>
            <person name="Medema M.H."/>
            <person name="Devos D.P."/>
            <person name="Kaster A.-K."/>
            <person name="Ovreas L."/>
            <person name="Rohde M."/>
            <person name="Galperin M.Y."/>
            <person name="Jogler C."/>
        </authorList>
    </citation>
    <scope>NUCLEOTIDE SEQUENCE [LARGE SCALE GENOMIC DNA]</scope>
    <source>
        <strain evidence="3 4">SV_7m_r</strain>
    </source>
</reference>
<keyword evidence="4" id="KW-1185">Reference proteome</keyword>
<evidence type="ECO:0000259" key="2">
    <source>
        <dbReference type="PROSITE" id="PS50222"/>
    </source>
</evidence>
<sequence precursor="true">MTKCFRIVLFVCLGAIFVAPSAAQLPAQLSPVGRLFDRFDSDDDKTITTDELVDQRLFNVLDRNQDGVIEHAESRDAFMAMQVDERRQVVRNLARLSQNTKPVAAEETTKPVEATLTQRLTAIGDDAAASPAVPGGSIRVVADRKIVFDKGFGTFTKQVDRPWQPNTPVALASITKSVTATLVALLVDQGHLDFDDPVSEYLPEFGSLRLNGKPIRSPTIAECFSHTSGFPAGTRSRLPSESPLRKADQREVARLIAERGLVRQPGTSFAYSFRGYAIVAAAIEEKLKKRFADVLAVELLEPLKMQRTTFAPSLETILQMPIYADQAAGRDVEQVKRQIARLRSQQPTFVNAAGGLVSNADDMTRFLQLHVDKGAIDGNVLIQPETLQRLYAIAPGCKDYGMGFKTRRFGERRLIGHGGATGTGAYFDLQAKRLLIALTQSRQAGSAALVAPALTAVFADQD</sequence>
<dbReference type="InterPro" id="IPR011992">
    <property type="entry name" value="EF-hand-dom_pair"/>
</dbReference>
<dbReference type="Gene3D" id="3.40.710.10">
    <property type="entry name" value="DD-peptidase/beta-lactamase superfamily"/>
    <property type="match status" value="1"/>
</dbReference>
<keyword evidence="1" id="KW-0732">Signal</keyword>
<dbReference type="Pfam" id="PF00144">
    <property type="entry name" value="Beta-lactamase"/>
    <property type="match status" value="1"/>
</dbReference>
<dbReference type="AlphaFoldDB" id="A0A517SSY7"/>
<accession>A0A517SSY7</accession>
<dbReference type="Gene3D" id="1.10.238.10">
    <property type="entry name" value="EF-hand"/>
    <property type="match status" value="1"/>
</dbReference>
<feature type="chain" id="PRO_5021716247" evidence="1">
    <location>
        <begin position="24"/>
        <end position="462"/>
    </location>
</feature>
<dbReference type="GO" id="GO:0005509">
    <property type="term" value="F:calcium ion binding"/>
    <property type="evidence" value="ECO:0007669"/>
    <property type="project" value="InterPro"/>
</dbReference>
<dbReference type="OrthoDB" id="9770183at2"/>
<dbReference type="PROSITE" id="PS50222">
    <property type="entry name" value="EF_HAND_2"/>
    <property type="match status" value="1"/>
</dbReference>
<evidence type="ECO:0000313" key="3">
    <source>
        <dbReference type="EMBL" id="QDT59244.1"/>
    </source>
</evidence>
<proteinExistence type="predicted"/>
<dbReference type="SUPFAM" id="SSF56601">
    <property type="entry name" value="beta-lactamase/transpeptidase-like"/>
    <property type="match status" value="1"/>
</dbReference>
<dbReference type="Proteomes" id="UP000315003">
    <property type="component" value="Chromosome"/>
</dbReference>
<evidence type="ECO:0000256" key="1">
    <source>
        <dbReference type="SAM" id="SignalP"/>
    </source>
</evidence>
<evidence type="ECO:0000313" key="4">
    <source>
        <dbReference type="Proteomes" id="UP000315003"/>
    </source>
</evidence>
<feature type="signal peptide" evidence="1">
    <location>
        <begin position="1"/>
        <end position="23"/>
    </location>
</feature>
<gene>
    <name evidence="3" type="primary">pbpE_2</name>
    <name evidence="3" type="ORF">SV7mr_17510</name>
</gene>
<protein>
    <submittedName>
        <fullName evidence="3">Penicillin-binding protein 4</fullName>
    </submittedName>
</protein>
<dbReference type="PANTHER" id="PTHR43283:SF18">
    <property type="match status" value="1"/>
</dbReference>